<dbReference type="InterPro" id="IPR029052">
    <property type="entry name" value="Metallo-depent_PP-like"/>
</dbReference>
<dbReference type="WBParaSite" id="ECPE_0001196301-mRNA-1">
    <property type="protein sequence ID" value="ECPE_0001196301-mRNA-1"/>
    <property type="gene ID" value="ECPE_0001196301"/>
</dbReference>
<proteinExistence type="inferred from homology"/>
<dbReference type="EMBL" id="UZAN01051799">
    <property type="protein sequence ID" value="VDP89135.1"/>
    <property type="molecule type" value="Genomic_DNA"/>
</dbReference>
<keyword evidence="4" id="KW-0904">Protein phosphatase</keyword>
<dbReference type="GO" id="GO:0005634">
    <property type="term" value="C:nucleus"/>
    <property type="evidence" value="ECO:0007669"/>
    <property type="project" value="TreeGrafter"/>
</dbReference>
<feature type="domain" description="Serine/threonine specific protein phosphatases" evidence="10">
    <location>
        <begin position="152"/>
        <end position="157"/>
    </location>
</feature>
<name>A0A183AY93_9TREM</name>
<dbReference type="Proteomes" id="UP000272942">
    <property type="component" value="Unassembled WGS sequence"/>
</dbReference>
<dbReference type="AlphaFoldDB" id="A0A183AY93"/>
<feature type="compositionally biased region" description="Acidic residues" evidence="9">
    <location>
        <begin position="379"/>
        <end position="394"/>
    </location>
</feature>
<evidence type="ECO:0000256" key="8">
    <source>
        <dbReference type="RuleBase" id="RU004273"/>
    </source>
</evidence>
<evidence type="ECO:0000256" key="3">
    <source>
        <dbReference type="ARBA" id="ARBA00022801"/>
    </source>
</evidence>
<dbReference type="GO" id="GO:0005737">
    <property type="term" value="C:cytoplasm"/>
    <property type="evidence" value="ECO:0007669"/>
    <property type="project" value="TreeGrafter"/>
</dbReference>
<dbReference type="PANTHER" id="PTHR11668:SF300">
    <property type="entry name" value="SERINE_THREONINE-PROTEIN PHOSPHATASE"/>
    <property type="match status" value="1"/>
</dbReference>
<reference evidence="13" key="1">
    <citation type="submission" date="2016-06" db="UniProtKB">
        <authorList>
            <consortium name="WormBaseParasite"/>
        </authorList>
    </citation>
    <scope>IDENTIFICATION</scope>
</reference>
<evidence type="ECO:0000313" key="13">
    <source>
        <dbReference type="WBParaSite" id="ECPE_0001196301-mRNA-1"/>
    </source>
</evidence>
<evidence type="ECO:0000256" key="1">
    <source>
        <dbReference type="ARBA" id="ARBA00001936"/>
    </source>
</evidence>
<feature type="region of interest" description="Disordered" evidence="9">
    <location>
        <begin position="373"/>
        <end position="406"/>
    </location>
</feature>
<dbReference type="SUPFAM" id="SSF56300">
    <property type="entry name" value="Metallo-dependent phosphatases"/>
    <property type="match status" value="1"/>
</dbReference>
<evidence type="ECO:0000313" key="11">
    <source>
        <dbReference type="EMBL" id="VDP89135.1"/>
    </source>
</evidence>
<comment type="catalytic activity">
    <reaction evidence="7 8">
        <text>O-phospho-L-threonyl-[protein] + H2O = L-threonyl-[protein] + phosphate</text>
        <dbReference type="Rhea" id="RHEA:47004"/>
        <dbReference type="Rhea" id="RHEA-COMP:11060"/>
        <dbReference type="Rhea" id="RHEA-COMP:11605"/>
        <dbReference type="ChEBI" id="CHEBI:15377"/>
        <dbReference type="ChEBI" id="CHEBI:30013"/>
        <dbReference type="ChEBI" id="CHEBI:43474"/>
        <dbReference type="ChEBI" id="CHEBI:61977"/>
        <dbReference type="EC" id="3.1.3.16"/>
    </reaction>
</comment>
<dbReference type="GO" id="GO:0046872">
    <property type="term" value="F:metal ion binding"/>
    <property type="evidence" value="ECO:0007669"/>
    <property type="project" value="UniProtKB-KW"/>
</dbReference>
<reference evidence="11 12" key="2">
    <citation type="submission" date="2018-11" db="EMBL/GenBank/DDBJ databases">
        <authorList>
            <consortium name="Pathogen Informatics"/>
        </authorList>
    </citation>
    <scope>NUCLEOTIDE SEQUENCE [LARGE SCALE GENOMIC DNA]</scope>
    <source>
        <strain evidence="11 12">Egypt</strain>
    </source>
</reference>
<comment type="similarity">
    <text evidence="8">Belongs to the PPP phosphatase family.</text>
</comment>
<accession>A0A183AY93</accession>
<comment type="cofactor">
    <cofactor evidence="1">
        <name>Mn(2+)</name>
        <dbReference type="ChEBI" id="CHEBI:29035"/>
    </cofactor>
</comment>
<keyword evidence="12" id="KW-1185">Reference proteome</keyword>
<evidence type="ECO:0000259" key="10">
    <source>
        <dbReference type="PROSITE" id="PS00125"/>
    </source>
</evidence>
<dbReference type="PANTHER" id="PTHR11668">
    <property type="entry name" value="SERINE/THREONINE PROTEIN PHOSPHATASE"/>
    <property type="match status" value="1"/>
</dbReference>
<dbReference type="InterPro" id="IPR050341">
    <property type="entry name" value="PP1_catalytic_subunit"/>
</dbReference>
<evidence type="ECO:0000256" key="7">
    <source>
        <dbReference type="ARBA" id="ARBA00048336"/>
    </source>
</evidence>
<evidence type="ECO:0000256" key="9">
    <source>
        <dbReference type="SAM" id="MobiDB-lite"/>
    </source>
</evidence>
<evidence type="ECO:0000313" key="12">
    <source>
        <dbReference type="Proteomes" id="UP000272942"/>
    </source>
</evidence>
<evidence type="ECO:0000256" key="4">
    <source>
        <dbReference type="ARBA" id="ARBA00022912"/>
    </source>
</evidence>
<dbReference type="Gene3D" id="3.60.21.10">
    <property type="match status" value="1"/>
</dbReference>
<dbReference type="InterPro" id="IPR004843">
    <property type="entry name" value="Calcineurin-like_PHP"/>
</dbReference>
<dbReference type="PROSITE" id="PS00125">
    <property type="entry name" value="SER_THR_PHOSPHATASE"/>
    <property type="match status" value="1"/>
</dbReference>
<keyword evidence="3 8" id="KW-0378">Hydrolase</keyword>
<dbReference type="OrthoDB" id="6227402at2759"/>
<dbReference type="GO" id="GO:0004722">
    <property type="term" value="F:protein serine/threonine phosphatase activity"/>
    <property type="evidence" value="ECO:0007669"/>
    <property type="project" value="UniProtKB-EC"/>
</dbReference>
<sequence length="460" mass="52540">MEFITAPRPEKIKRRTLNALKLREAILVASDLDFSEEKIDSIISRLTDRQVIRGNMAHLKQEEVAFLAHYTTSLLMKDPVCLDIKLNRPIYIVGDLYGQHGKLVQIFEALGHPSKQRYLFLGNYVNRGSRSLELVSLLFAYKLRYPENVLLLRGNHECHYISYYYGFSHECRKRFTQTLWKTIMNAFNCLPVAAIIEDAILCVHSGLIKDNPLLSLRSQAKFREFLTEAIERPTTISSNPYLEQLVWSEPVYDSRGWYINPAGKGYFFGEPEVIDFCEHCGFQQVIRSNELIRNGYEFAAGGKLLTICSVPFLARGIRNAGAVVSLTGQLCEKTIIGRIVLLQQEFLLRTGRPNIAQLIFRDSLGGPVVEHDEKHMKDEEEDENEEEEVEESDRPEEVTVGSKGVNAADELSTHTITLGIDYADLNSQDTFEYFQSSVKSFPLTPIKRFTIRASNDFVHR</sequence>
<dbReference type="Pfam" id="PF00149">
    <property type="entry name" value="Metallophos"/>
    <property type="match status" value="1"/>
</dbReference>
<evidence type="ECO:0000256" key="6">
    <source>
        <dbReference type="ARBA" id="ARBA00047761"/>
    </source>
</evidence>
<keyword evidence="5" id="KW-0464">Manganese</keyword>
<comment type="catalytic activity">
    <reaction evidence="6">
        <text>O-phospho-L-seryl-[protein] + H2O = L-seryl-[protein] + phosphate</text>
        <dbReference type="Rhea" id="RHEA:20629"/>
        <dbReference type="Rhea" id="RHEA-COMP:9863"/>
        <dbReference type="Rhea" id="RHEA-COMP:11604"/>
        <dbReference type="ChEBI" id="CHEBI:15377"/>
        <dbReference type="ChEBI" id="CHEBI:29999"/>
        <dbReference type="ChEBI" id="CHEBI:43474"/>
        <dbReference type="ChEBI" id="CHEBI:83421"/>
        <dbReference type="EC" id="3.1.3.16"/>
    </reaction>
</comment>
<dbReference type="InterPro" id="IPR006186">
    <property type="entry name" value="Ser/Thr-sp_prot-phosphatase"/>
</dbReference>
<dbReference type="SMART" id="SM00156">
    <property type="entry name" value="PP2Ac"/>
    <property type="match status" value="1"/>
</dbReference>
<evidence type="ECO:0000256" key="5">
    <source>
        <dbReference type="ARBA" id="ARBA00023211"/>
    </source>
</evidence>
<dbReference type="PRINTS" id="PR00114">
    <property type="entry name" value="STPHPHTASE"/>
</dbReference>
<organism evidence="13">
    <name type="scientific">Echinostoma caproni</name>
    <dbReference type="NCBI Taxonomy" id="27848"/>
    <lineage>
        <taxon>Eukaryota</taxon>
        <taxon>Metazoa</taxon>
        <taxon>Spiralia</taxon>
        <taxon>Lophotrochozoa</taxon>
        <taxon>Platyhelminthes</taxon>
        <taxon>Trematoda</taxon>
        <taxon>Digenea</taxon>
        <taxon>Plagiorchiida</taxon>
        <taxon>Echinostomata</taxon>
        <taxon>Echinostomatoidea</taxon>
        <taxon>Echinostomatidae</taxon>
        <taxon>Echinostoma</taxon>
    </lineage>
</organism>
<dbReference type="EC" id="3.1.3.16" evidence="8"/>
<keyword evidence="2" id="KW-0479">Metal-binding</keyword>
<protein>
    <recommendedName>
        <fullName evidence="8">Serine/threonine-protein phosphatase</fullName>
        <ecNumber evidence="8">3.1.3.16</ecNumber>
    </recommendedName>
</protein>
<gene>
    <name evidence="11" type="ORF">ECPE_LOCUS11929</name>
</gene>
<evidence type="ECO:0000256" key="2">
    <source>
        <dbReference type="ARBA" id="ARBA00022723"/>
    </source>
</evidence>